<accession>A0A913X7V8</accession>
<feature type="binding site" evidence="6">
    <location>
        <position position="24"/>
    </location>
    <ligand>
        <name>Mg(2+)</name>
        <dbReference type="ChEBI" id="CHEBI:18420"/>
    </ligand>
</feature>
<keyword evidence="1 6" id="KW-0028">Amino-acid biosynthesis</keyword>
<comment type="pathway">
    <text evidence="6">Amino-acid biosynthesis; L-methionine biosynthesis via salvage pathway; L-methionine from S-methyl-5-thio-alpha-D-ribose 1-phosphate: step 4/6.</text>
</comment>
<name>A0A913X7V8_EXADI</name>
<reference evidence="7" key="1">
    <citation type="submission" date="2022-11" db="UniProtKB">
        <authorList>
            <consortium name="EnsemblMetazoa"/>
        </authorList>
    </citation>
    <scope>IDENTIFICATION</scope>
</reference>
<keyword evidence="4 6" id="KW-0460">Magnesium</keyword>
<comment type="catalytic activity">
    <reaction evidence="6">
        <text>5-methylsulfanyl-2,3-dioxopentyl phosphate + H2O = 1,2-dihydroxy-5-(methylsulfanyl)pent-1-en-3-one + phosphate</text>
        <dbReference type="Rhea" id="RHEA:21700"/>
        <dbReference type="ChEBI" id="CHEBI:15377"/>
        <dbReference type="ChEBI" id="CHEBI:43474"/>
        <dbReference type="ChEBI" id="CHEBI:49252"/>
        <dbReference type="ChEBI" id="CHEBI:58828"/>
        <dbReference type="EC" id="3.1.3.77"/>
    </reaction>
</comment>
<dbReference type="InterPro" id="IPR006439">
    <property type="entry name" value="HAD-SF_hydro_IA"/>
</dbReference>
<dbReference type="AlphaFoldDB" id="A0A913X7V8"/>
<dbReference type="GO" id="GO:0043874">
    <property type="term" value="F:acireductone synthase activity"/>
    <property type="evidence" value="ECO:0007669"/>
    <property type="project" value="UniProtKB-EC"/>
</dbReference>
<feature type="binding site" evidence="6">
    <location>
        <position position="26"/>
    </location>
    <ligand>
        <name>Mg(2+)</name>
        <dbReference type="ChEBI" id="CHEBI:18420"/>
    </ligand>
</feature>
<dbReference type="Pfam" id="PF00702">
    <property type="entry name" value="Hydrolase"/>
    <property type="match status" value="1"/>
</dbReference>
<comment type="pathway">
    <text evidence="6">Amino-acid biosynthesis; L-methionine biosynthesis via salvage pathway; L-methionine from S-methyl-5-thio-alpha-D-ribose 1-phosphate: step 3/6.</text>
</comment>
<dbReference type="Proteomes" id="UP000887567">
    <property type="component" value="Unplaced"/>
</dbReference>
<comment type="subunit">
    <text evidence="6">Monomer.</text>
</comment>
<keyword evidence="6" id="KW-0539">Nucleus</keyword>
<dbReference type="FunFam" id="3.40.50.1000:FF:000079">
    <property type="entry name" value="Enolase-phosphatase E1"/>
    <property type="match status" value="1"/>
</dbReference>
<dbReference type="GeneID" id="110238877"/>
<dbReference type="GO" id="GO:0005737">
    <property type="term" value="C:cytoplasm"/>
    <property type="evidence" value="ECO:0007669"/>
    <property type="project" value="UniProtKB-SubCell"/>
</dbReference>
<evidence type="ECO:0000313" key="8">
    <source>
        <dbReference type="Proteomes" id="UP000887567"/>
    </source>
</evidence>
<evidence type="ECO:0000256" key="2">
    <source>
        <dbReference type="ARBA" id="ARBA00022723"/>
    </source>
</evidence>
<dbReference type="PANTHER" id="PTHR20371">
    <property type="entry name" value="ENOLASE-PHOSPHATASE E1"/>
    <property type="match status" value="1"/>
</dbReference>
<dbReference type="Gene3D" id="3.40.50.1000">
    <property type="entry name" value="HAD superfamily/HAD-like"/>
    <property type="match status" value="1"/>
</dbReference>
<comment type="cofactor">
    <cofactor evidence="6">
        <name>Mg(2+)</name>
        <dbReference type="ChEBI" id="CHEBI:18420"/>
    </cofactor>
    <text evidence="6">Binds 1 Mg(2+) ion per subunit.</text>
</comment>
<dbReference type="EnsemblMetazoa" id="XM_021044564.2">
    <property type="protein sequence ID" value="XP_020900223.1"/>
    <property type="gene ID" value="LOC110238877"/>
</dbReference>
<dbReference type="RefSeq" id="XP_020900223.1">
    <property type="nucleotide sequence ID" value="XM_021044564.2"/>
</dbReference>
<dbReference type="GO" id="GO:0005634">
    <property type="term" value="C:nucleus"/>
    <property type="evidence" value="ECO:0007669"/>
    <property type="project" value="UniProtKB-SubCell"/>
</dbReference>
<feature type="binding site" evidence="6">
    <location>
        <position position="223"/>
    </location>
    <ligand>
        <name>Mg(2+)</name>
        <dbReference type="ChEBI" id="CHEBI:18420"/>
    </ligand>
</feature>
<dbReference type="GO" id="GO:0000287">
    <property type="term" value="F:magnesium ion binding"/>
    <property type="evidence" value="ECO:0007669"/>
    <property type="project" value="UniProtKB-UniRule"/>
</dbReference>
<dbReference type="GO" id="GO:0019509">
    <property type="term" value="P:L-methionine salvage from methylthioadenosine"/>
    <property type="evidence" value="ECO:0007669"/>
    <property type="project" value="UniProtKB-UniRule"/>
</dbReference>
<dbReference type="SFLD" id="SFLDS00003">
    <property type="entry name" value="Haloacid_Dehalogenase"/>
    <property type="match status" value="1"/>
</dbReference>
<evidence type="ECO:0000313" key="7">
    <source>
        <dbReference type="EnsemblMetazoa" id="XP_020900223.1"/>
    </source>
</evidence>
<keyword evidence="8" id="KW-1185">Reference proteome</keyword>
<dbReference type="InterPro" id="IPR027511">
    <property type="entry name" value="ENOPH1_eukaryotes"/>
</dbReference>
<dbReference type="NCBIfam" id="TIGR01691">
    <property type="entry name" value="enolase-ppase"/>
    <property type="match status" value="1"/>
</dbReference>
<evidence type="ECO:0000256" key="6">
    <source>
        <dbReference type="HAMAP-Rule" id="MF_03117"/>
    </source>
</evidence>
<dbReference type="InterPro" id="IPR036412">
    <property type="entry name" value="HAD-like_sf"/>
</dbReference>
<dbReference type="SUPFAM" id="SSF56784">
    <property type="entry name" value="HAD-like"/>
    <property type="match status" value="1"/>
</dbReference>
<proteinExistence type="inferred from homology"/>
<protein>
    <recommendedName>
        <fullName evidence="6">Enolase-phosphatase E1</fullName>
        <ecNumber evidence="6">3.1.3.77</ecNumber>
    </recommendedName>
    <alternativeName>
        <fullName evidence="6">2,3-diketo-5-methylthio-1-phosphopentane phosphatase</fullName>
    </alternativeName>
</protein>
<evidence type="ECO:0000256" key="3">
    <source>
        <dbReference type="ARBA" id="ARBA00022801"/>
    </source>
</evidence>
<dbReference type="SFLD" id="SFLDG01129">
    <property type="entry name" value="C1.5:_HAD__Beta-PGM__Phosphata"/>
    <property type="match status" value="1"/>
</dbReference>
<comment type="similarity">
    <text evidence="6">Belongs to the HAD-like hydrolase superfamily. MasA/MtnC family.</text>
</comment>
<dbReference type="EC" id="3.1.3.77" evidence="6"/>
<evidence type="ECO:0000256" key="5">
    <source>
        <dbReference type="ARBA" id="ARBA00023167"/>
    </source>
</evidence>
<comment type="function">
    <text evidence="6">Bifunctional enzyme that catalyzes the enolization of 2,3-diketo-5-methylthiopentyl-1-phosphate (DK-MTP-1-P) into the intermediate 2-hydroxy-3-keto-5-methylthiopentenyl-1-phosphate (HK-MTPenyl-1-P), which is then dephosphorylated to form the acireductone 1,2-dihydroxy-3-keto-5-methylthiopentene (DHK-MTPene).</text>
</comment>
<comment type="subcellular location">
    <subcellularLocation>
        <location evidence="6">Cytoplasm</location>
    </subcellularLocation>
    <subcellularLocation>
        <location evidence="6">Nucleus</location>
    </subcellularLocation>
</comment>
<keyword evidence="5 6" id="KW-0486">Methionine biosynthesis</keyword>
<dbReference type="CDD" id="cd01629">
    <property type="entry name" value="HAD_EP"/>
    <property type="match status" value="1"/>
</dbReference>
<evidence type="ECO:0000256" key="1">
    <source>
        <dbReference type="ARBA" id="ARBA00022605"/>
    </source>
</evidence>
<dbReference type="OrthoDB" id="272500at2759"/>
<sequence length="297" mass="33304">MAANGNKVGSKRRKNLPYNVILLDIEGTTTPITFVKDTLFPYARKNVEKYLNNNWESEECQQDIIALQKQSEKDKDLEGVISICKSEDIKGMDEKSRQNLINSVVKSVAWLMDADRKVTALKQLQGHIWTKGYEDGELKGEIYDDVVPALKRWTSLGYKVYIYSSGSVEAQKLLFGYSTEGNLLKFFSGHFDTKIGLKIESESYQNIAKSIEEDPSAILFVTDVVKEAEAATEAGVETVISVRPGNSPLSNADKQTYKTIESFDELLQDEDLDPKKKKTLLESQNVELNKTPTVTGV</sequence>
<dbReference type="NCBIfam" id="TIGR01549">
    <property type="entry name" value="HAD-SF-IA-v1"/>
    <property type="match status" value="1"/>
</dbReference>
<dbReference type="SFLD" id="SFLDF00044">
    <property type="entry name" value="enolase-phosphatase"/>
    <property type="match status" value="1"/>
</dbReference>
<dbReference type="HAMAP" id="MF_03117">
    <property type="entry name" value="Salvage_MtnC_euk"/>
    <property type="match status" value="1"/>
</dbReference>
<feature type="binding site" evidence="6">
    <location>
        <position position="198"/>
    </location>
    <ligand>
        <name>substrate</name>
    </ligand>
</feature>
<keyword evidence="6" id="KW-0963">Cytoplasm</keyword>
<keyword evidence="2 6" id="KW-0479">Metal-binding</keyword>
<dbReference type="InterPro" id="IPR023943">
    <property type="entry name" value="Enolase-ppase_E1"/>
</dbReference>
<dbReference type="KEGG" id="epa:110238877"/>
<dbReference type="SFLD" id="SFLDG01133">
    <property type="entry name" value="C1.5.4:_Enolase-phosphatase_Li"/>
    <property type="match status" value="1"/>
</dbReference>
<dbReference type="Gene3D" id="1.10.720.60">
    <property type="match status" value="1"/>
</dbReference>
<dbReference type="HAMAP" id="MF_01681">
    <property type="entry name" value="Salvage_MtnC"/>
    <property type="match status" value="1"/>
</dbReference>
<dbReference type="PANTHER" id="PTHR20371:SF1">
    <property type="entry name" value="ENOLASE-PHOSPHATASE E1"/>
    <property type="match status" value="1"/>
</dbReference>
<organism evidence="7 8">
    <name type="scientific">Exaiptasia diaphana</name>
    <name type="common">Tropical sea anemone</name>
    <name type="synonym">Aiptasia pulchella</name>
    <dbReference type="NCBI Taxonomy" id="2652724"/>
    <lineage>
        <taxon>Eukaryota</taxon>
        <taxon>Metazoa</taxon>
        <taxon>Cnidaria</taxon>
        <taxon>Anthozoa</taxon>
        <taxon>Hexacorallia</taxon>
        <taxon>Actiniaria</taxon>
        <taxon>Aiptasiidae</taxon>
        <taxon>Exaiptasia</taxon>
    </lineage>
</organism>
<feature type="binding site" evidence="6">
    <location>
        <begin position="164"/>
        <end position="165"/>
    </location>
    <ligand>
        <name>substrate</name>
    </ligand>
</feature>
<keyword evidence="3 6" id="KW-0378">Hydrolase</keyword>
<evidence type="ECO:0000256" key="4">
    <source>
        <dbReference type="ARBA" id="ARBA00022842"/>
    </source>
</evidence>
<dbReference type="OMA" id="LQGMVWE"/>
<dbReference type="InterPro" id="IPR023214">
    <property type="entry name" value="HAD_sf"/>
</dbReference>